<dbReference type="InterPro" id="IPR036689">
    <property type="entry name" value="ESAT-6-like_sf"/>
</dbReference>
<protein>
    <recommendedName>
        <fullName evidence="1">ESAT-6-like protein</fullName>
    </recommendedName>
</protein>
<dbReference type="Pfam" id="PF06013">
    <property type="entry name" value="WXG100"/>
    <property type="match status" value="1"/>
</dbReference>
<dbReference type="SUPFAM" id="SSF140453">
    <property type="entry name" value="EsxAB dimer-like"/>
    <property type="match status" value="1"/>
</dbReference>
<reference evidence="2 3" key="1">
    <citation type="submission" date="2017-01" db="EMBL/GenBank/DDBJ databases">
        <authorList>
            <consortium name="Urmite Genomes"/>
        </authorList>
    </citation>
    <scope>NUCLEOTIDE SEQUENCE [LARGE SCALE GENOMIC DNA]</scope>
    <source>
        <strain evidence="2 3">AB215</strain>
    </source>
</reference>
<dbReference type="AlphaFoldDB" id="A0A2U3P7E5"/>
<comment type="similarity">
    <text evidence="1">Belongs to the WXG100 family.</text>
</comment>
<dbReference type="Gene3D" id="1.10.287.1060">
    <property type="entry name" value="ESAT-6-like"/>
    <property type="match status" value="1"/>
</dbReference>
<proteinExistence type="inferred from homology"/>
<evidence type="ECO:0000256" key="1">
    <source>
        <dbReference type="RuleBase" id="RU362001"/>
    </source>
</evidence>
<gene>
    <name evidence="2" type="ORF">MNAB215_1872</name>
</gene>
<evidence type="ECO:0000313" key="2">
    <source>
        <dbReference type="EMBL" id="SPM39683.1"/>
    </source>
</evidence>
<keyword evidence="3" id="KW-1185">Reference proteome</keyword>
<name>A0A2U3P7E5_9MYCO</name>
<sequence>MAEMRTDAATLSAEASNFDRISGELQRVISGVEQTGGELASHMVGQAGTATQQALQRFHEAGTAQIKALGDISQNIQQAGVHYQRADEEQASALSSQMNF</sequence>
<dbReference type="OrthoDB" id="4640046at2"/>
<accession>A0A2U3P7E5</accession>
<dbReference type="STRING" id="1841861.GCA_900157365_00189"/>
<organism evidence="2 3">
    <name type="scientific">Mycobacterium numidiamassiliense</name>
    <dbReference type="NCBI Taxonomy" id="1841861"/>
    <lineage>
        <taxon>Bacteria</taxon>
        <taxon>Bacillati</taxon>
        <taxon>Actinomycetota</taxon>
        <taxon>Actinomycetes</taxon>
        <taxon>Mycobacteriales</taxon>
        <taxon>Mycobacteriaceae</taxon>
        <taxon>Mycobacterium</taxon>
    </lineage>
</organism>
<dbReference type="NCBIfam" id="TIGR03930">
    <property type="entry name" value="WXG100_ESAT6"/>
    <property type="match status" value="1"/>
</dbReference>
<dbReference type="InterPro" id="IPR010310">
    <property type="entry name" value="T7SS_ESAT-6-like"/>
</dbReference>
<dbReference type="EMBL" id="FUEZ01000004">
    <property type="protein sequence ID" value="SPM39683.1"/>
    <property type="molecule type" value="Genomic_DNA"/>
</dbReference>
<evidence type="ECO:0000313" key="3">
    <source>
        <dbReference type="Proteomes" id="UP000240424"/>
    </source>
</evidence>
<dbReference type="Proteomes" id="UP000240424">
    <property type="component" value="Unassembled WGS sequence"/>
</dbReference>